<protein>
    <recommendedName>
        <fullName evidence="3">DUF503 domain-containing protein</fullName>
    </recommendedName>
</protein>
<proteinExistence type="predicted"/>
<dbReference type="OrthoDB" id="9809023at2"/>
<dbReference type="Gene3D" id="3.30.70.1120">
    <property type="entry name" value="TT1725-like"/>
    <property type="match status" value="1"/>
</dbReference>
<dbReference type="Pfam" id="PF04456">
    <property type="entry name" value="DUF503"/>
    <property type="match status" value="1"/>
</dbReference>
<dbReference type="Proteomes" id="UP000180098">
    <property type="component" value="Unassembled WGS sequence"/>
</dbReference>
<dbReference type="PANTHER" id="PTHR36441">
    <property type="entry name" value="HYPOTHETICAL CYTOSOLIC PROTEIN"/>
    <property type="match status" value="1"/>
</dbReference>
<evidence type="ECO:0008006" key="3">
    <source>
        <dbReference type="Google" id="ProtNLM"/>
    </source>
</evidence>
<dbReference type="InterPro" id="IPR007546">
    <property type="entry name" value="DUF503"/>
</dbReference>
<sequence length="92" mass="10449">MIGSVSCECLIYDAQSLKGKRSVIKSIITRLKQRLNVSVSEVGYQDLWQRTEICIVTVASDRVVAEKELNKALALIDSTPEIERTITNFEWF</sequence>
<dbReference type="EMBL" id="MLQQ01000042">
    <property type="protein sequence ID" value="OIJ09946.1"/>
    <property type="molecule type" value="Genomic_DNA"/>
</dbReference>
<name>A0A1S2LC62_9BACI</name>
<dbReference type="RefSeq" id="WP_071314333.1">
    <property type="nucleotide sequence ID" value="NZ_MLQQ01000042.1"/>
</dbReference>
<reference evidence="1 2" key="1">
    <citation type="submission" date="2016-10" db="EMBL/GenBank/DDBJ databases">
        <title>Draft genome sequences of four alkaliphilic bacteria belonging to the Anaerobacillus genus.</title>
        <authorList>
            <person name="Bassil N.M."/>
            <person name="Lloyd J.R."/>
        </authorList>
    </citation>
    <scope>NUCLEOTIDE SEQUENCE [LARGE SCALE GENOMIC DNA]</scope>
    <source>
        <strain evidence="1 2">DSM 15340</strain>
    </source>
</reference>
<dbReference type="InterPro" id="IPR036746">
    <property type="entry name" value="TT1725-like_sf"/>
</dbReference>
<dbReference type="PANTHER" id="PTHR36441:SF1">
    <property type="entry name" value="DUF503 DOMAIN-CONTAINING PROTEIN"/>
    <property type="match status" value="1"/>
</dbReference>
<evidence type="ECO:0000313" key="2">
    <source>
        <dbReference type="Proteomes" id="UP000180098"/>
    </source>
</evidence>
<dbReference type="SUPFAM" id="SSF103007">
    <property type="entry name" value="Hypothetical protein TT1725"/>
    <property type="match status" value="1"/>
</dbReference>
<gene>
    <name evidence="1" type="ORF">BKP35_15805</name>
</gene>
<organism evidence="1 2">
    <name type="scientific">Anaerobacillus arseniciselenatis</name>
    <dbReference type="NCBI Taxonomy" id="85682"/>
    <lineage>
        <taxon>Bacteria</taxon>
        <taxon>Bacillati</taxon>
        <taxon>Bacillota</taxon>
        <taxon>Bacilli</taxon>
        <taxon>Bacillales</taxon>
        <taxon>Bacillaceae</taxon>
        <taxon>Anaerobacillus</taxon>
    </lineage>
</organism>
<keyword evidence="2" id="KW-1185">Reference proteome</keyword>
<dbReference type="AlphaFoldDB" id="A0A1S2LC62"/>
<comment type="caution">
    <text evidence="1">The sequence shown here is derived from an EMBL/GenBank/DDBJ whole genome shotgun (WGS) entry which is preliminary data.</text>
</comment>
<accession>A0A1S2LC62</accession>
<evidence type="ECO:0000313" key="1">
    <source>
        <dbReference type="EMBL" id="OIJ09946.1"/>
    </source>
</evidence>